<dbReference type="Gene3D" id="3.40.630.30">
    <property type="match status" value="1"/>
</dbReference>
<dbReference type="GO" id="GO:0016740">
    <property type="term" value="F:transferase activity"/>
    <property type="evidence" value="ECO:0007669"/>
    <property type="project" value="UniProtKB-KW"/>
</dbReference>
<evidence type="ECO:0000313" key="2">
    <source>
        <dbReference type="EMBL" id="ACE92522.1"/>
    </source>
</evidence>
<dbReference type="PROSITE" id="PS51729">
    <property type="entry name" value="GNAT_YJDJ"/>
    <property type="match status" value="1"/>
</dbReference>
<sequence>MIATPCHRRRRQYPHPLRGKTMDIRNEENASGGRYAAGVEGHEAEMTYSRTSPKLVIIDHTAVPDALRGKGVGQALALHAVEAARTGGWKIIPLCPFFKAQAQHHPEWRDVVN</sequence>
<dbReference type="InterPro" id="IPR016181">
    <property type="entry name" value="Acyl_CoA_acyltransferase"/>
</dbReference>
<accession>B3PY01</accession>
<dbReference type="InterPro" id="IPR045057">
    <property type="entry name" value="Gcn5-rel_NAT"/>
</dbReference>
<dbReference type="HOGENOM" id="CLU_132888_2_1_5"/>
<proteinExistence type="predicted"/>
<protein>
    <submittedName>
        <fullName evidence="2">Putative acetyltransferase protein</fullName>
    </submittedName>
</protein>
<dbReference type="Proteomes" id="UP000008817">
    <property type="component" value="Chromosome"/>
</dbReference>
<reference evidence="2 3" key="1">
    <citation type="submission" date="2008-04" db="EMBL/GenBank/DDBJ databases">
        <title>Genome diversity and DNA divergence of Rhizobium etli.</title>
        <authorList>
            <person name="Gonzalez V."/>
            <person name="Acosta J.L."/>
            <person name="Santamaria R.I."/>
            <person name="Bustos P."/>
            <person name="Hernandez-Gonzalez I.L."/>
            <person name="Fernandez J.L."/>
            <person name="Diaz R."/>
            <person name="Flores M."/>
            <person name="Mora J."/>
            <person name="Palacios R."/>
            <person name="Davila G."/>
        </authorList>
    </citation>
    <scope>NUCLEOTIDE SEQUENCE [LARGE SCALE GENOMIC DNA]</scope>
    <source>
        <strain evidence="2 3">CIAT 652</strain>
    </source>
</reference>
<evidence type="ECO:0000313" key="3">
    <source>
        <dbReference type="Proteomes" id="UP000008817"/>
    </source>
</evidence>
<name>B3PY01_RHIE6</name>
<dbReference type="InterPro" id="IPR031165">
    <property type="entry name" value="GNAT_YJDJ"/>
</dbReference>
<dbReference type="KEGG" id="rec:RHECIAT_CH0003576"/>
<feature type="domain" description="N-acetyltransferase" evidence="1">
    <location>
        <begin position="27"/>
        <end position="113"/>
    </location>
</feature>
<dbReference type="PANTHER" id="PTHR31435">
    <property type="entry name" value="PROTEIN NATD1"/>
    <property type="match status" value="1"/>
</dbReference>
<dbReference type="Pfam" id="PF14542">
    <property type="entry name" value="Acetyltransf_CG"/>
    <property type="match status" value="1"/>
</dbReference>
<dbReference type="CDD" id="cd04301">
    <property type="entry name" value="NAT_SF"/>
    <property type="match status" value="1"/>
</dbReference>
<dbReference type="SUPFAM" id="SSF55729">
    <property type="entry name" value="Acyl-CoA N-acyltransferases (Nat)"/>
    <property type="match status" value="1"/>
</dbReference>
<gene>
    <name evidence="2" type="ordered locus">RHECIAT_CH0003576</name>
</gene>
<dbReference type="EMBL" id="CP001074">
    <property type="protein sequence ID" value="ACE92522.1"/>
    <property type="molecule type" value="Genomic_DNA"/>
</dbReference>
<organism evidence="2 3">
    <name type="scientific">Rhizobium etli (strain CIAT 652)</name>
    <dbReference type="NCBI Taxonomy" id="491916"/>
    <lineage>
        <taxon>Bacteria</taxon>
        <taxon>Pseudomonadati</taxon>
        <taxon>Pseudomonadota</taxon>
        <taxon>Alphaproteobacteria</taxon>
        <taxon>Hyphomicrobiales</taxon>
        <taxon>Rhizobiaceae</taxon>
        <taxon>Rhizobium/Agrobacterium group</taxon>
        <taxon>Rhizobium</taxon>
    </lineage>
</organism>
<dbReference type="eggNOG" id="COG2388">
    <property type="taxonomic scope" value="Bacteria"/>
</dbReference>
<dbReference type="PANTHER" id="PTHR31435:SF10">
    <property type="entry name" value="BSR4717 PROTEIN"/>
    <property type="match status" value="1"/>
</dbReference>
<dbReference type="AlphaFoldDB" id="B3PY01"/>
<keyword evidence="2" id="KW-0808">Transferase</keyword>
<evidence type="ECO:0000259" key="1">
    <source>
        <dbReference type="PROSITE" id="PS51729"/>
    </source>
</evidence>